<dbReference type="InterPro" id="IPR017871">
    <property type="entry name" value="ABC_transporter-like_CS"/>
</dbReference>
<keyword evidence="12" id="KW-1185">Reference proteome</keyword>
<dbReference type="InterPro" id="IPR027417">
    <property type="entry name" value="P-loop_NTPase"/>
</dbReference>
<dbReference type="Pfam" id="PF00005">
    <property type="entry name" value="ABC_tran"/>
    <property type="match status" value="2"/>
</dbReference>
<evidence type="ECO:0000256" key="5">
    <source>
        <dbReference type="ARBA" id="ARBA00022741"/>
    </source>
</evidence>
<dbReference type="InterPro" id="IPR003439">
    <property type="entry name" value="ABC_transporter-like_ATP-bd"/>
</dbReference>
<feature type="domain" description="ABC transporter" evidence="10">
    <location>
        <begin position="23"/>
        <end position="271"/>
    </location>
</feature>
<dbReference type="InterPro" id="IPR050388">
    <property type="entry name" value="ABC_Ni/Peptide_Import"/>
</dbReference>
<evidence type="ECO:0000256" key="9">
    <source>
        <dbReference type="SAM" id="MobiDB-lite"/>
    </source>
</evidence>
<keyword evidence="2" id="KW-0813">Transport</keyword>
<dbReference type="EMBL" id="JBHSQH010000002">
    <property type="protein sequence ID" value="MFC5973657.1"/>
    <property type="molecule type" value="Genomic_DNA"/>
</dbReference>
<dbReference type="InterPro" id="IPR013563">
    <property type="entry name" value="Oligopep_ABC_C"/>
</dbReference>
<evidence type="ECO:0000313" key="12">
    <source>
        <dbReference type="Proteomes" id="UP001596099"/>
    </source>
</evidence>
<comment type="subcellular location">
    <subcellularLocation>
        <location evidence="1">Cell membrane</location>
        <topology evidence="1">Peripheral membrane protein</topology>
    </subcellularLocation>
</comment>
<keyword evidence="7" id="KW-1278">Translocase</keyword>
<proteinExistence type="predicted"/>
<dbReference type="NCBIfam" id="NF008453">
    <property type="entry name" value="PRK11308.1"/>
    <property type="match status" value="2"/>
</dbReference>
<evidence type="ECO:0000259" key="10">
    <source>
        <dbReference type="PROSITE" id="PS50893"/>
    </source>
</evidence>
<dbReference type="SUPFAM" id="SSF52540">
    <property type="entry name" value="P-loop containing nucleoside triphosphate hydrolases"/>
    <property type="match status" value="2"/>
</dbReference>
<dbReference type="RefSeq" id="WP_247420851.1">
    <property type="nucleotide sequence ID" value="NZ_JALLGW010000003.1"/>
</dbReference>
<evidence type="ECO:0000256" key="1">
    <source>
        <dbReference type="ARBA" id="ARBA00004202"/>
    </source>
</evidence>
<dbReference type="InterPro" id="IPR003593">
    <property type="entry name" value="AAA+_ATPase"/>
</dbReference>
<protein>
    <submittedName>
        <fullName evidence="11">ABC transporter ATP-binding protein</fullName>
    </submittedName>
</protein>
<keyword evidence="3" id="KW-1003">Cell membrane</keyword>
<comment type="caution">
    <text evidence="11">The sequence shown here is derived from an EMBL/GenBank/DDBJ whole genome shotgun (WGS) entry which is preliminary data.</text>
</comment>
<dbReference type="CDD" id="cd03257">
    <property type="entry name" value="ABC_NikE_OppD_transporters"/>
    <property type="match status" value="2"/>
</dbReference>
<feature type="domain" description="ABC transporter" evidence="10">
    <location>
        <begin position="382"/>
        <end position="645"/>
    </location>
</feature>
<feature type="region of interest" description="Disordered" evidence="9">
    <location>
        <begin position="355"/>
        <end position="377"/>
    </location>
</feature>
<dbReference type="Pfam" id="PF08352">
    <property type="entry name" value="oligo_HPY"/>
    <property type="match status" value="2"/>
</dbReference>
<dbReference type="NCBIfam" id="TIGR01727">
    <property type="entry name" value="oligo_HPY"/>
    <property type="match status" value="2"/>
</dbReference>
<evidence type="ECO:0000313" key="11">
    <source>
        <dbReference type="EMBL" id="MFC5973657.1"/>
    </source>
</evidence>
<accession>A0ABD5RT00</accession>
<name>A0ABD5RT00_9EURY</name>
<dbReference type="FunFam" id="3.40.50.300:FF:000016">
    <property type="entry name" value="Oligopeptide ABC transporter ATP-binding component"/>
    <property type="match status" value="1"/>
</dbReference>
<sequence>MSSNSSLGGQTESRGVSDPILEISDTNVTYSGGETHVLEDVNVDIERREVLGIVGESGSGKSMFASALLDAVPDPGRLTGSIRYNREDGSSVDVLELSDEELRKFRWEEVSMVFQGAMSSFNPTMKVETHFTETLKTHDKNVSEGMEFARELLRDLYLEPERVLDSYPHELSGGMQQRALIALSMVLNPEVLVMDEPTAALDLLMQRSILRLLDTLQSEYDLTIIFITHDLPLVASLADRMAIIYAFQFAEIGPRDEIIGNSAHPYTRKLLNATPNLDAPLEEMKPIEGEGPAPVNLPSGCRFHPRCPLATEKCIVDDPPLAAVDDSTHRSACHYKEEAREEIPLNFGETATEVERVERTGEQRTQQNGGVRTTAPGEQPLLALDDVEVHFEKEQGLLDRFGGDPDVVRAVDGVSLDIEEQDLVCLLGESGCGKTTLGKTMIGLQKPTGGTIEYQGQDIWEAGRNTEITKEEIRSALQIIHQDPGSALNPNRRIVNILSEPLRHTHPNIGVNERRSRIHSLLERVGMTPADDFMSRYPHQLSGGEKQRVVLARALLMNPNAILADEAISAVDVSLRIEIMDLMLELQEEFDTSFLFISHDLSNARYFAEHGDGRIAVMYLGEIVEIGTAERLIHDPRHPYTEVLRWATPNLDLEAMEADDPPIREVDVPDPVNPPSGCRFHTRCPVAREACREEHPELQAVDGGDGSAACFREDPNHEYWDSEPLPGAVEERDGLAEN</sequence>
<dbReference type="Gene3D" id="3.40.50.300">
    <property type="entry name" value="P-loop containing nucleotide triphosphate hydrolases"/>
    <property type="match status" value="2"/>
</dbReference>
<gene>
    <name evidence="11" type="ORF">ACFPYI_20190</name>
</gene>
<keyword evidence="6 11" id="KW-0067">ATP-binding</keyword>
<feature type="region of interest" description="Disordered" evidence="9">
    <location>
        <begin position="1"/>
        <end position="20"/>
    </location>
</feature>
<dbReference type="GO" id="GO:0005886">
    <property type="term" value="C:plasma membrane"/>
    <property type="evidence" value="ECO:0007669"/>
    <property type="project" value="UniProtKB-SubCell"/>
</dbReference>
<feature type="region of interest" description="Disordered" evidence="9">
    <location>
        <begin position="697"/>
        <end position="738"/>
    </location>
</feature>
<dbReference type="SMART" id="SM00382">
    <property type="entry name" value="AAA"/>
    <property type="match status" value="2"/>
</dbReference>
<keyword evidence="8" id="KW-0472">Membrane</keyword>
<keyword evidence="4" id="KW-0997">Cell inner membrane</keyword>
<evidence type="ECO:0000256" key="8">
    <source>
        <dbReference type="ARBA" id="ARBA00023136"/>
    </source>
</evidence>
<dbReference type="AlphaFoldDB" id="A0ABD5RT00"/>
<dbReference type="GO" id="GO:0005524">
    <property type="term" value="F:ATP binding"/>
    <property type="evidence" value="ECO:0007669"/>
    <property type="project" value="UniProtKB-KW"/>
</dbReference>
<dbReference type="PANTHER" id="PTHR43297:SF14">
    <property type="entry name" value="ATPASE AAA-TYPE CORE DOMAIN-CONTAINING PROTEIN"/>
    <property type="match status" value="1"/>
</dbReference>
<organism evidence="11 12">
    <name type="scientific">Halomarina salina</name>
    <dbReference type="NCBI Taxonomy" id="1872699"/>
    <lineage>
        <taxon>Archaea</taxon>
        <taxon>Methanobacteriati</taxon>
        <taxon>Methanobacteriota</taxon>
        <taxon>Stenosarchaea group</taxon>
        <taxon>Halobacteria</taxon>
        <taxon>Halobacteriales</taxon>
        <taxon>Natronomonadaceae</taxon>
        <taxon>Halomarina</taxon>
    </lineage>
</organism>
<keyword evidence="5" id="KW-0547">Nucleotide-binding</keyword>
<evidence type="ECO:0000256" key="7">
    <source>
        <dbReference type="ARBA" id="ARBA00022967"/>
    </source>
</evidence>
<evidence type="ECO:0000256" key="2">
    <source>
        <dbReference type="ARBA" id="ARBA00022448"/>
    </source>
</evidence>
<feature type="compositionally biased region" description="Basic and acidic residues" evidence="9">
    <location>
        <begin position="729"/>
        <end position="738"/>
    </location>
</feature>
<feature type="compositionally biased region" description="Polar residues" evidence="9">
    <location>
        <begin position="1"/>
        <end position="14"/>
    </location>
</feature>
<reference evidence="11 12" key="1">
    <citation type="journal article" date="2019" name="Int. J. Syst. Evol. Microbiol.">
        <title>The Global Catalogue of Microorganisms (GCM) 10K type strain sequencing project: providing services to taxonomists for standard genome sequencing and annotation.</title>
        <authorList>
            <consortium name="The Broad Institute Genomics Platform"/>
            <consortium name="The Broad Institute Genome Sequencing Center for Infectious Disease"/>
            <person name="Wu L."/>
            <person name="Ma J."/>
        </authorList>
    </citation>
    <scope>NUCLEOTIDE SEQUENCE [LARGE SCALE GENOMIC DNA]</scope>
    <source>
        <strain evidence="11 12">CGMCC 1.12543</strain>
    </source>
</reference>
<evidence type="ECO:0000256" key="3">
    <source>
        <dbReference type="ARBA" id="ARBA00022475"/>
    </source>
</evidence>
<dbReference type="PANTHER" id="PTHR43297">
    <property type="entry name" value="OLIGOPEPTIDE TRANSPORT ATP-BINDING PROTEIN APPD"/>
    <property type="match status" value="1"/>
</dbReference>
<feature type="compositionally biased region" description="Basic and acidic residues" evidence="9">
    <location>
        <begin position="711"/>
        <end position="720"/>
    </location>
</feature>
<dbReference type="Proteomes" id="UP001596099">
    <property type="component" value="Unassembled WGS sequence"/>
</dbReference>
<dbReference type="PROSITE" id="PS00211">
    <property type="entry name" value="ABC_TRANSPORTER_1"/>
    <property type="match status" value="2"/>
</dbReference>
<evidence type="ECO:0000256" key="4">
    <source>
        <dbReference type="ARBA" id="ARBA00022519"/>
    </source>
</evidence>
<dbReference type="PROSITE" id="PS50893">
    <property type="entry name" value="ABC_TRANSPORTER_2"/>
    <property type="match status" value="2"/>
</dbReference>
<evidence type="ECO:0000256" key="6">
    <source>
        <dbReference type="ARBA" id="ARBA00022840"/>
    </source>
</evidence>